<protein>
    <submittedName>
        <fullName evidence="1">Uncharacterized protein</fullName>
    </submittedName>
</protein>
<dbReference type="EMBL" id="FRAS01000051">
    <property type="protein sequence ID" value="SHM28765.1"/>
    <property type="molecule type" value="Genomic_DNA"/>
</dbReference>
<gene>
    <name evidence="1" type="ORF">SAMN02746009_04243</name>
</gene>
<reference evidence="2" key="1">
    <citation type="submission" date="2016-11" db="EMBL/GenBank/DDBJ databases">
        <authorList>
            <person name="Varghese N."/>
            <person name="Submissions S."/>
        </authorList>
    </citation>
    <scope>NUCLEOTIDE SEQUENCE [LARGE SCALE GENOMIC DNA]</scope>
    <source>
        <strain evidence="2">DSM 18569</strain>
    </source>
</reference>
<dbReference type="STRING" id="1121959.SAMN02746009_04243"/>
<sequence>MSHALSTEYIMHISSYFKNNNSLYPPGMVAINLELLSEVSLPGSDLPYNSITNRFVHWELMNTPKQSSSVFELADTMMIYFWNYWTMPVEFCSSYYGGDWYYDGKNLNFVKIDFEKQWRILHVISQLSTARCSPYGPYLLKLSNMLYKEDAKIAVAMLMLGIEFDIIIDFLSRDIIKQALDSIRDKRQYIRKNKYKANYDTVISFLLEKEKSLDNIYLLERLMTFFNVYSDAFKFLRILQLDTKGVGKTFVELDSIADYNKYLTLESLFSISKHKEEMSAWYQRRELSLGPRKYYAYTYYEKK</sequence>
<dbReference type="AlphaFoldDB" id="A0A1M7HJU7"/>
<proteinExistence type="predicted"/>
<evidence type="ECO:0000313" key="2">
    <source>
        <dbReference type="Proteomes" id="UP000183947"/>
    </source>
</evidence>
<keyword evidence="2" id="KW-1185">Reference proteome</keyword>
<accession>A0A1M7HJU7</accession>
<dbReference type="Proteomes" id="UP000183947">
    <property type="component" value="Unassembled WGS sequence"/>
</dbReference>
<name>A0A1M7HJU7_9BACT</name>
<organism evidence="1 2">
    <name type="scientific">Hymenobacter psychrotolerans DSM 18569</name>
    <dbReference type="NCBI Taxonomy" id="1121959"/>
    <lineage>
        <taxon>Bacteria</taxon>
        <taxon>Pseudomonadati</taxon>
        <taxon>Bacteroidota</taxon>
        <taxon>Cytophagia</taxon>
        <taxon>Cytophagales</taxon>
        <taxon>Hymenobacteraceae</taxon>
        <taxon>Hymenobacter</taxon>
    </lineage>
</organism>
<dbReference type="RefSeq" id="WP_211617699.1">
    <property type="nucleotide sequence ID" value="NZ_FRAS01000051.1"/>
</dbReference>
<evidence type="ECO:0000313" key="1">
    <source>
        <dbReference type="EMBL" id="SHM28765.1"/>
    </source>
</evidence>